<dbReference type="SUPFAM" id="SSF46689">
    <property type="entry name" value="Homeodomain-like"/>
    <property type="match status" value="1"/>
</dbReference>
<keyword evidence="6" id="KW-1185">Reference proteome</keyword>
<evidence type="ECO:0000259" key="4">
    <source>
        <dbReference type="PROSITE" id="PS01124"/>
    </source>
</evidence>
<dbReference type="PANTHER" id="PTHR43280:SF2">
    <property type="entry name" value="HTH-TYPE TRANSCRIPTIONAL REGULATOR EXSA"/>
    <property type="match status" value="1"/>
</dbReference>
<dbReference type="AlphaFoldDB" id="A0A1I2FY79"/>
<evidence type="ECO:0000256" key="3">
    <source>
        <dbReference type="ARBA" id="ARBA00023163"/>
    </source>
</evidence>
<protein>
    <submittedName>
        <fullName evidence="5">AraC-type DNA-binding protein</fullName>
    </submittedName>
</protein>
<dbReference type="EMBL" id="FONW01000002">
    <property type="protein sequence ID" value="SFF09853.1"/>
    <property type="molecule type" value="Genomic_DNA"/>
</dbReference>
<evidence type="ECO:0000313" key="6">
    <source>
        <dbReference type="Proteomes" id="UP000198964"/>
    </source>
</evidence>
<dbReference type="PROSITE" id="PS01124">
    <property type="entry name" value="HTH_ARAC_FAMILY_2"/>
    <property type="match status" value="1"/>
</dbReference>
<proteinExistence type="predicted"/>
<reference evidence="5 6" key="1">
    <citation type="submission" date="2016-10" db="EMBL/GenBank/DDBJ databases">
        <authorList>
            <person name="de Groot N.N."/>
        </authorList>
    </citation>
    <scope>NUCLEOTIDE SEQUENCE [LARGE SCALE GENOMIC DNA]</scope>
    <source>
        <strain evidence="5 6">CGMCC 1.9156</strain>
    </source>
</reference>
<keyword evidence="1" id="KW-0805">Transcription regulation</keyword>
<evidence type="ECO:0000256" key="1">
    <source>
        <dbReference type="ARBA" id="ARBA00023015"/>
    </source>
</evidence>
<dbReference type="InterPro" id="IPR009057">
    <property type="entry name" value="Homeodomain-like_sf"/>
</dbReference>
<evidence type="ECO:0000313" key="5">
    <source>
        <dbReference type="EMBL" id="SFF09853.1"/>
    </source>
</evidence>
<gene>
    <name evidence="5" type="ORF">SAMN05216283_102659</name>
</gene>
<accession>A0A1I2FY79</accession>
<dbReference type="Gene3D" id="1.10.10.60">
    <property type="entry name" value="Homeodomain-like"/>
    <property type="match status" value="1"/>
</dbReference>
<dbReference type="InterPro" id="IPR018060">
    <property type="entry name" value="HTH_AraC"/>
</dbReference>
<dbReference type="GO" id="GO:0003700">
    <property type="term" value="F:DNA-binding transcription factor activity"/>
    <property type="evidence" value="ECO:0007669"/>
    <property type="project" value="InterPro"/>
</dbReference>
<sequence>MVCIRCQMVVKAELEKLGLKYTYVKIGEVNIIGNVAPERLKQLGAALKKSGLCLMDDKKSILVEKVKLAIIELTHYSEDQLKINLSDYLSEKLNYDYTYLANLFSEVKGITIEKFYLTHKIERVKELIVYDELNLTEIAYKMHYSSVSHLSNQFKKITGLTPSHFKKLKNKRRKTLENV</sequence>
<dbReference type="GO" id="GO:0043565">
    <property type="term" value="F:sequence-specific DNA binding"/>
    <property type="evidence" value="ECO:0007669"/>
    <property type="project" value="InterPro"/>
</dbReference>
<dbReference type="Proteomes" id="UP000198964">
    <property type="component" value="Unassembled WGS sequence"/>
</dbReference>
<keyword evidence="3" id="KW-0804">Transcription</keyword>
<dbReference type="Pfam" id="PF12833">
    <property type="entry name" value="HTH_18"/>
    <property type="match status" value="1"/>
</dbReference>
<name>A0A1I2FY79_9BACT</name>
<keyword evidence="2 5" id="KW-0238">DNA-binding</keyword>
<organism evidence="5 6">
    <name type="scientific">Sunxiuqinia elliptica</name>
    <dbReference type="NCBI Taxonomy" id="655355"/>
    <lineage>
        <taxon>Bacteria</taxon>
        <taxon>Pseudomonadati</taxon>
        <taxon>Bacteroidota</taxon>
        <taxon>Bacteroidia</taxon>
        <taxon>Marinilabiliales</taxon>
        <taxon>Prolixibacteraceae</taxon>
        <taxon>Sunxiuqinia</taxon>
    </lineage>
</organism>
<dbReference type="STRING" id="655355.SAMN05216283_102659"/>
<dbReference type="SMART" id="SM00342">
    <property type="entry name" value="HTH_ARAC"/>
    <property type="match status" value="1"/>
</dbReference>
<dbReference type="PANTHER" id="PTHR43280">
    <property type="entry name" value="ARAC-FAMILY TRANSCRIPTIONAL REGULATOR"/>
    <property type="match status" value="1"/>
</dbReference>
<evidence type="ECO:0000256" key="2">
    <source>
        <dbReference type="ARBA" id="ARBA00023125"/>
    </source>
</evidence>
<feature type="domain" description="HTH araC/xylS-type" evidence="4">
    <location>
        <begin position="89"/>
        <end position="168"/>
    </location>
</feature>